<organism evidence="2 3">
    <name type="scientific">Svornostia abyssi</name>
    <dbReference type="NCBI Taxonomy" id="2898438"/>
    <lineage>
        <taxon>Bacteria</taxon>
        <taxon>Bacillati</taxon>
        <taxon>Actinomycetota</taxon>
        <taxon>Thermoleophilia</taxon>
        <taxon>Solirubrobacterales</taxon>
        <taxon>Baekduiaceae</taxon>
        <taxon>Svornostia</taxon>
    </lineage>
</organism>
<dbReference type="RefSeq" id="WP_353866031.1">
    <property type="nucleotide sequence ID" value="NZ_CP088295.1"/>
</dbReference>
<dbReference type="EMBL" id="CP088295">
    <property type="protein sequence ID" value="UUY05585.1"/>
    <property type="molecule type" value="Genomic_DNA"/>
</dbReference>
<evidence type="ECO:0000313" key="2">
    <source>
        <dbReference type="EMBL" id="UUY05585.1"/>
    </source>
</evidence>
<name>A0ABY5PME5_9ACTN</name>
<feature type="region of interest" description="Disordered" evidence="1">
    <location>
        <begin position="179"/>
        <end position="205"/>
    </location>
</feature>
<dbReference type="InterPro" id="IPR041202">
    <property type="entry name" value="BaeRF_family10"/>
</dbReference>
<protein>
    <submittedName>
        <fullName evidence="2">VLRF1 family aeRF1-type release factor</fullName>
    </submittedName>
</protein>
<reference evidence="3" key="1">
    <citation type="submission" date="2021-11" db="EMBL/GenBank/DDBJ databases">
        <title>Cultivation dependent microbiological survey of springs from the worlds oldest radium mine currently devoted to the extraction of radon-saturated water.</title>
        <authorList>
            <person name="Kapinusova G."/>
            <person name="Smrhova T."/>
            <person name="Strejcek M."/>
            <person name="Suman J."/>
            <person name="Jani K."/>
            <person name="Pajer P."/>
            <person name="Uhlik O."/>
        </authorList>
    </citation>
    <scope>NUCLEOTIDE SEQUENCE [LARGE SCALE GENOMIC DNA]</scope>
    <source>
        <strain evidence="3">J379</strain>
    </source>
</reference>
<gene>
    <name evidence="2" type="ORF">LRS13_08720</name>
</gene>
<sequence length="387" mass="41499">MQAVAAPTPELIKELATTAPGTGVLSAHLRTDPRDPANTNHQPAWHIALRNGLRAIEADLEAGDDRDARLAFRELSERVDGELPELDPADRGRSLSVFTTADGSLDVRVTLQLPLLGDTIRWDRRPFISPLVDVVDHGRATGLVLVDSDEVVLMHWEGGRVTEPDQSRYVLDLGDWTGRESGPHDRMSGGQRSSHGEHHDSRIDDHKRRFLHDAGSKIAARLDELGWHRLLVAAAPGTEDPFVGALPDQTRERVTVTLDAHLTGEDLGSISEHVDGPLEEAWRREVEATVESARAHSSSGGAGATGAAEVLDALAQGRVAHLVYDPQLAIPASSVGPQVTAVFGDVAEDLIVERAVEHAIETDAGVSAIGDHAGLTEAGGIVATLRY</sequence>
<evidence type="ECO:0000256" key="1">
    <source>
        <dbReference type="SAM" id="MobiDB-lite"/>
    </source>
</evidence>
<feature type="compositionally biased region" description="Basic and acidic residues" evidence="1">
    <location>
        <begin position="194"/>
        <end position="205"/>
    </location>
</feature>
<accession>A0ABY5PME5</accession>
<keyword evidence="3" id="KW-1185">Reference proteome</keyword>
<evidence type="ECO:0000313" key="3">
    <source>
        <dbReference type="Proteomes" id="UP001058860"/>
    </source>
</evidence>
<dbReference type="Pfam" id="PF18854">
    <property type="entry name" value="baeRF_family10"/>
    <property type="match status" value="1"/>
</dbReference>
<dbReference type="Proteomes" id="UP001058860">
    <property type="component" value="Chromosome"/>
</dbReference>
<proteinExistence type="predicted"/>